<evidence type="ECO:0000313" key="3">
    <source>
        <dbReference type="Proteomes" id="UP000184383"/>
    </source>
</evidence>
<proteinExistence type="predicted"/>
<protein>
    <submittedName>
        <fullName evidence="2">Uncharacterized protein</fullName>
    </submittedName>
</protein>
<dbReference type="OrthoDB" id="2498029at2759"/>
<dbReference type="GeneID" id="63746635"/>
<keyword evidence="1" id="KW-0732">Signal</keyword>
<dbReference type="Proteomes" id="UP000184383">
    <property type="component" value="Unassembled WGS sequence"/>
</dbReference>
<keyword evidence="3" id="KW-1185">Reference proteome</keyword>
<dbReference type="AlphaFoldDB" id="A0A1L9RSS2"/>
<accession>A0A1L9RSS2</accession>
<dbReference type="EMBL" id="KV878211">
    <property type="protein sequence ID" value="OJJ37970.1"/>
    <property type="molecule type" value="Genomic_DNA"/>
</dbReference>
<name>A0A1L9RSS2_ASPWE</name>
<evidence type="ECO:0000256" key="1">
    <source>
        <dbReference type="SAM" id="SignalP"/>
    </source>
</evidence>
<dbReference type="STRING" id="1073089.A0A1L9RSS2"/>
<sequence>MGHGIGAIKAAGLQLFAAACAQAGYAALAFDYLHFESSDGQPRNLMSVPQELRDFRDVNALVREHPDRFDDHQLAAGIAQCPCVDGFASSLQVPLFHVAANAGSGNV</sequence>
<organism evidence="2 3">
    <name type="scientific">Aspergillus wentii DTO 134E9</name>
    <dbReference type="NCBI Taxonomy" id="1073089"/>
    <lineage>
        <taxon>Eukaryota</taxon>
        <taxon>Fungi</taxon>
        <taxon>Dikarya</taxon>
        <taxon>Ascomycota</taxon>
        <taxon>Pezizomycotina</taxon>
        <taxon>Eurotiomycetes</taxon>
        <taxon>Eurotiomycetidae</taxon>
        <taxon>Eurotiales</taxon>
        <taxon>Aspergillaceae</taxon>
        <taxon>Aspergillus</taxon>
        <taxon>Aspergillus subgen. Cremei</taxon>
    </lineage>
</organism>
<reference evidence="3" key="1">
    <citation type="journal article" date="2017" name="Genome Biol.">
        <title>Comparative genomics reveals high biological diversity and specific adaptations in the industrially and medically important fungal genus Aspergillus.</title>
        <authorList>
            <person name="de Vries R.P."/>
            <person name="Riley R."/>
            <person name="Wiebenga A."/>
            <person name="Aguilar-Osorio G."/>
            <person name="Amillis S."/>
            <person name="Uchima C.A."/>
            <person name="Anderluh G."/>
            <person name="Asadollahi M."/>
            <person name="Askin M."/>
            <person name="Barry K."/>
            <person name="Battaglia E."/>
            <person name="Bayram O."/>
            <person name="Benocci T."/>
            <person name="Braus-Stromeyer S.A."/>
            <person name="Caldana C."/>
            <person name="Canovas D."/>
            <person name="Cerqueira G.C."/>
            <person name="Chen F."/>
            <person name="Chen W."/>
            <person name="Choi C."/>
            <person name="Clum A."/>
            <person name="Dos Santos R.A."/>
            <person name="Damasio A.R."/>
            <person name="Diallinas G."/>
            <person name="Emri T."/>
            <person name="Fekete E."/>
            <person name="Flipphi M."/>
            <person name="Freyberg S."/>
            <person name="Gallo A."/>
            <person name="Gournas C."/>
            <person name="Habgood R."/>
            <person name="Hainaut M."/>
            <person name="Harispe M.L."/>
            <person name="Henrissat B."/>
            <person name="Hilden K.S."/>
            <person name="Hope R."/>
            <person name="Hossain A."/>
            <person name="Karabika E."/>
            <person name="Karaffa L."/>
            <person name="Karanyi Z."/>
            <person name="Krasevec N."/>
            <person name="Kuo A."/>
            <person name="Kusch H."/>
            <person name="LaButti K."/>
            <person name="Lagendijk E.L."/>
            <person name="Lapidus A."/>
            <person name="Levasseur A."/>
            <person name="Lindquist E."/>
            <person name="Lipzen A."/>
            <person name="Logrieco A.F."/>
            <person name="MacCabe A."/>
            <person name="Maekelae M.R."/>
            <person name="Malavazi I."/>
            <person name="Melin P."/>
            <person name="Meyer V."/>
            <person name="Mielnichuk N."/>
            <person name="Miskei M."/>
            <person name="Molnar A.P."/>
            <person name="Mule G."/>
            <person name="Ngan C.Y."/>
            <person name="Orejas M."/>
            <person name="Orosz E."/>
            <person name="Ouedraogo J.P."/>
            <person name="Overkamp K.M."/>
            <person name="Park H.-S."/>
            <person name="Perrone G."/>
            <person name="Piumi F."/>
            <person name="Punt P.J."/>
            <person name="Ram A.F."/>
            <person name="Ramon A."/>
            <person name="Rauscher S."/>
            <person name="Record E."/>
            <person name="Riano-Pachon D.M."/>
            <person name="Robert V."/>
            <person name="Roehrig J."/>
            <person name="Ruller R."/>
            <person name="Salamov A."/>
            <person name="Salih N.S."/>
            <person name="Samson R.A."/>
            <person name="Sandor E."/>
            <person name="Sanguinetti M."/>
            <person name="Schuetze T."/>
            <person name="Sepcic K."/>
            <person name="Shelest E."/>
            <person name="Sherlock G."/>
            <person name="Sophianopoulou V."/>
            <person name="Squina F.M."/>
            <person name="Sun H."/>
            <person name="Susca A."/>
            <person name="Todd R.B."/>
            <person name="Tsang A."/>
            <person name="Unkles S.E."/>
            <person name="van de Wiele N."/>
            <person name="van Rossen-Uffink D."/>
            <person name="Oliveira J.V."/>
            <person name="Vesth T.C."/>
            <person name="Visser J."/>
            <person name="Yu J.-H."/>
            <person name="Zhou M."/>
            <person name="Andersen M.R."/>
            <person name="Archer D.B."/>
            <person name="Baker S.E."/>
            <person name="Benoit I."/>
            <person name="Brakhage A.A."/>
            <person name="Braus G.H."/>
            <person name="Fischer R."/>
            <person name="Frisvad J.C."/>
            <person name="Goldman G.H."/>
            <person name="Houbraken J."/>
            <person name="Oakley B."/>
            <person name="Pocsi I."/>
            <person name="Scazzocchio C."/>
            <person name="Seiboth B."/>
            <person name="vanKuyk P.A."/>
            <person name="Wortman J."/>
            <person name="Dyer P.S."/>
            <person name="Grigoriev I.V."/>
        </authorList>
    </citation>
    <scope>NUCLEOTIDE SEQUENCE [LARGE SCALE GENOMIC DNA]</scope>
    <source>
        <strain evidence="3">DTO 134E9</strain>
    </source>
</reference>
<dbReference type="RefSeq" id="XP_040691646.1">
    <property type="nucleotide sequence ID" value="XM_040830787.1"/>
</dbReference>
<dbReference type="SUPFAM" id="SSF53474">
    <property type="entry name" value="alpha/beta-Hydrolases"/>
    <property type="match status" value="1"/>
</dbReference>
<dbReference type="VEuPathDB" id="FungiDB:ASPWEDRAFT_171422"/>
<dbReference type="InterPro" id="IPR029058">
    <property type="entry name" value="AB_hydrolase_fold"/>
</dbReference>
<evidence type="ECO:0000313" key="2">
    <source>
        <dbReference type="EMBL" id="OJJ37970.1"/>
    </source>
</evidence>
<feature type="chain" id="PRO_5012769948" evidence="1">
    <location>
        <begin position="22"/>
        <end position="107"/>
    </location>
</feature>
<feature type="signal peptide" evidence="1">
    <location>
        <begin position="1"/>
        <end position="21"/>
    </location>
</feature>
<gene>
    <name evidence="2" type="ORF">ASPWEDRAFT_171422</name>
</gene>
<dbReference type="Gene3D" id="3.40.50.1820">
    <property type="entry name" value="alpha/beta hydrolase"/>
    <property type="match status" value="1"/>
</dbReference>